<dbReference type="SMART" id="SM00962">
    <property type="entry name" value="SRP54"/>
    <property type="match status" value="1"/>
</dbReference>
<accession>A0A2U8BSU5</accession>
<keyword evidence="4" id="KW-0963">Cytoplasm</keyword>
<feature type="domain" description="SRP54-type proteins GTP-binding" evidence="14">
    <location>
        <begin position="113"/>
        <end position="309"/>
    </location>
</feature>
<dbReference type="InterPro" id="IPR000897">
    <property type="entry name" value="SRP54_GTPase_dom"/>
</dbReference>
<evidence type="ECO:0000256" key="11">
    <source>
        <dbReference type="ARBA" id="ARBA00035672"/>
    </source>
</evidence>
<gene>
    <name evidence="15" type="ORF">Fsol_00611</name>
</gene>
<sequence length="459" mass="50463">MLTFLKEKFSTLAKKLSTKSHLNNDEIDVLLKQIRVALLDSDLSLELADIFVHELRVKIEVINEKGVINYGKAICDAMQNQIVDFLSDSIQEEVHSENNLTLLKKTLNIKDGLNVILFLGLQGVGKTTTVAKLATLLAQKLSKKVVVASLDETRAAAKEQLKTLVEGSAVEFLDCEGFSNIVEKASMCVKLAHTRESNVIILDTAGRTDVNAALMAEIAEIHNTIKPSETIFVCDAMLGQQAPIIGKAFAEAVPITGIILTRLDGDAKGGSMLSMKRAVGAPIKFITSGEKLDAIEIFHPLRIASRIMGLGDIALLIEKASDVVDEMSEEQLMKKVQSGKFTLTDYVQYMKKIGKMGGLSVMIGLLPGLPKIDQKQQQELARKVRNQIAIVSSMTAKEKEKPDILDGKRKLRIANGSGTKVQDVNALLKEYNMIAGVLKQMKNMRLGDQMKIMQNMFKR</sequence>
<dbReference type="SUPFAM" id="SSF52540">
    <property type="entry name" value="P-loop containing nucleoside triphosphate hydrolases"/>
    <property type="match status" value="1"/>
</dbReference>
<dbReference type="SMART" id="SM00382">
    <property type="entry name" value="AAA"/>
    <property type="match status" value="1"/>
</dbReference>
<dbReference type="PANTHER" id="PTHR11564:SF5">
    <property type="entry name" value="SIGNAL RECOGNITION PARTICLE SUBUNIT SRP54"/>
    <property type="match status" value="1"/>
</dbReference>
<dbReference type="PANTHER" id="PTHR11564">
    <property type="entry name" value="SIGNAL RECOGNITION PARTICLE 54K PROTEIN SRP54"/>
    <property type="match status" value="1"/>
</dbReference>
<organism evidence="15 16">
    <name type="scientific">Candidatus Fokinia solitaria</name>
    <dbReference type="NCBI Taxonomy" id="1802984"/>
    <lineage>
        <taxon>Bacteria</taxon>
        <taxon>Pseudomonadati</taxon>
        <taxon>Pseudomonadota</taxon>
        <taxon>Alphaproteobacteria</taxon>
        <taxon>Rickettsiales</taxon>
        <taxon>Candidatus Midichloriaceae</taxon>
        <taxon>Candidatus Fokinia</taxon>
    </lineage>
</organism>
<reference evidence="15 16" key="1">
    <citation type="journal article" date="2018" name="Genome Biol. Evol.">
        <title>The Genome Sequence of "Candidatus Fokinia solitaria": Insights on Reductive Evolution in Rickettsiales.</title>
        <authorList>
            <person name="Floriano A.M."/>
            <person name="Castelli M."/>
            <person name="Krenek S."/>
            <person name="Berendonk T.U."/>
            <person name="Bazzocchi C."/>
            <person name="Petroni G."/>
            <person name="Sassera D."/>
        </authorList>
    </citation>
    <scope>NUCLEOTIDE SEQUENCE [LARGE SCALE GENOMIC DNA]</scope>
    <source>
        <strain evidence="15">Rio ETE_ALG 3VII</strain>
    </source>
</reference>
<dbReference type="KEGG" id="fso:Fsol_00611"/>
<dbReference type="Proteomes" id="UP000244519">
    <property type="component" value="Chromosome"/>
</dbReference>
<evidence type="ECO:0000256" key="10">
    <source>
        <dbReference type="ARBA" id="ARBA00023274"/>
    </source>
</evidence>
<dbReference type="GO" id="GO:0048500">
    <property type="term" value="C:signal recognition particle"/>
    <property type="evidence" value="ECO:0007669"/>
    <property type="project" value="InterPro"/>
</dbReference>
<dbReference type="GO" id="GO:0003924">
    <property type="term" value="F:GTPase activity"/>
    <property type="evidence" value="ECO:0007669"/>
    <property type="project" value="InterPro"/>
</dbReference>
<keyword evidence="9" id="KW-0733">Signal recognition particle</keyword>
<dbReference type="Pfam" id="PF00448">
    <property type="entry name" value="SRP54"/>
    <property type="match status" value="1"/>
</dbReference>
<dbReference type="Gene3D" id="1.10.260.30">
    <property type="entry name" value="Signal recognition particle, SRP54 subunit, M-domain"/>
    <property type="match status" value="1"/>
</dbReference>
<keyword evidence="10" id="KW-0687">Ribonucleoprotein</keyword>
<dbReference type="InterPro" id="IPR036225">
    <property type="entry name" value="SRP/SRP_N"/>
</dbReference>
<dbReference type="Gene3D" id="3.40.50.300">
    <property type="entry name" value="P-loop containing nucleotide triphosphate hydrolases"/>
    <property type="match status" value="1"/>
</dbReference>
<proteinExistence type="inferred from homology"/>
<dbReference type="Pfam" id="PF02978">
    <property type="entry name" value="SRP_SPB"/>
    <property type="match status" value="1"/>
</dbReference>
<dbReference type="SUPFAM" id="SSF47364">
    <property type="entry name" value="Domain of the SRP/SRP receptor G-proteins"/>
    <property type="match status" value="1"/>
</dbReference>
<comment type="similarity">
    <text evidence="3">Belongs to the GTP-binding SRP family. SRP54 subfamily.</text>
</comment>
<keyword evidence="6" id="KW-0378">Hydrolase</keyword>
<keyword evidence="7" id="KW-0694">RNA-binding</keyword>
<evidence type="ECO:0000256" key="4">
    <source>
        <dbReference type="ARBA" id="ARBA00022490"/>
    </source>
</evidence>
<dbReference type="RefSeq" id="WP_108673407.1">
    <property type="nucleotide sequence ID" value="NZ_CP025989.1"/>
</dbReference>
<dbReference type="OrthoDB" id="9804720at2"/>
<keyword evidence="5" id="KW-0547">Nucleotide-binding</keyword>
<dbReference type="InterPro" id="IPR027417">
    <property type="entry name" value="P-loop_NTPase"/>
</dbReference>
<dbReference type="InterPro" id="IPR004125">
    <property type="entry name" value="Signal_recog_particle_SRP54_M"/>
</dbReference>
<evidence type="ECO:0000256" key="8">
    <source>
        <dbReference type="ARBA" id="ARBA00023134"/>
    </source>
</evidence>
<dbReference type="InterPro" id="IPR042101">
    <property type="entry name" value="SRP54_N_sf"/>
</dbReference>
<dbReference type="EMBL" id="CP025989">
    <property type="protein sequence ID" value="AWD33393.1"/>
    <property type="molecule type" value="Genomic_DNA"/>
</dbReference>
<evidence type="ECO:0000313" key="15">
    <source>
        <dbReference type="EMBL" id="AWD33393.1"/>
    </source>
</evidence>
<dbReference type="InterPro" id="IPR003593">
    <property type="entry name" value="AAA+_ATPase"/>
</dbReference>
<evidence type="ECO:0000256" key="1">
    <source>
        <dbReference type="ARBA" id="ARBA00004496"/>
    </source>
</evidence>
<comment type="subcellular location">
    <subcellularLocation>
        <location evidence="2">Cell inner membrane</location>
        <topology evidence="2">Peripheral membrane protein</topology>
        <orientation evidence="2">Cytoplasmic side</orientation>
    </subcellularLocation>
    <subcellularLocation>
        <location evidence="1">Cytoplasm</location>
    </subcellularLocation>
</comment>
<dbReference type="AlphaFoldDB" id="A0A2U8BSU5"/>
<keyword evidence="16" id="KW-1185">Reference proteome</keyword>
<dbReference type="SUPFAM" id="SSF47446">
    <property type="entry name" value="Signal peptide-binding domain"/>
    <property type="match status" value="1"/>
</dbReference>
<protein>
    <recommendedName>
        <fullName evidence="11">signal-recognition-particle GTPase</fullName>
        <ecNumber evidence="11">3.6.5.4</ecNumber>
    </recommendedName>
</protein>
<evidence type="ECO:0000256" key="12">
    <source>
        <dbReference type="ARBA" id="ARBA00048027"/>
    </source>
</evidence>
<evidence type="ECO:0000256" key="7">
    <source>
        <dbReference type="ARBA" id="ARBA00022884"/>
    </source>
</evidence>
<dbReference type="Gene3D" id="1.20.120.140">
    <property type="entry name" value="Signal recognition particle SRP54, nucleotide-binding domain"/>
    <property type="match status" value="1"/>
</dbReference>
<comment type="catalytic activity">
    <reaction evidence="12">
        <text>GTP + H2O = GDP + phosphate + H(+)</text>
        <dbReference type="Rhea" id="RHEA:19669"/>
        <dbReference type="ChEBI" id="CHEBI:15377"/>
        <dbReference type="ChEBI" id="CHEBI:15378"/>
        <dbReference type="ChEBI" id="CHEBI:37565"/>
        <dbReference type="ChEBI" id="CHEBI:43474"/>
        <dbReference type="ChEBI" id="CHEBI:58189"/>
        <dbReference type="EC" id="3.6.5.4"/>
    </reaction>
</comment>
<name>A0A2U8BSU5_9RICK</name>
<evidence type="ECO:0000259" key="13">
    <source>
        <dbReference type="SMART" id="SM00382"/>
    </source>
</evidence>
<dbReference type="EC" id="3.6.5.4" evidence="11"/>
<evidence type="ECO:0000256" key="9">
    <source>
        <dbReference type="ARBA" id="ARBA00023135"/>
    </source>
</evidence>
<keyword evidence="8" id="KW-0342">GTP-binding</keyword>
<evidence type="ECO:0000256" key="5">
    <source>
        <dbReference type="ARBA" id="ARBA00022741"/>
    </source>
</evidence>
<dbReference type="GO" id="GO:0008312">
    <property type="term" value="F:7S RNA binding"/>
    <property type="evidence" value="ECO:0007669"/>
    <property type="project" value="InterPro"/>
</dbReference>
<evidence type="ECO:0000256" key="2">
    <source>
        <dbReference type="ARBA" id="ARBA00004515"/>
    </source>
</evidence>
<dbReference type="GO" id="GO:0005886">
    <property type="term" value="C:plasma membrane"/>
    <property type="evidence" value="ECO:0007669"/>
    <property type="project" value="UniProtKB-SubCell"/>
</dbReference>
<dbReference type="Pfam" id="PF02881">
    <property type="entry name" value="SRP54_N"/>
    <property type="match status" value="1"/>
</dbReference>
<evidence type="ECO:0000256" key="6">
    <source>
        <dbReference type="ARBA" id="ARBA00022801"/>
    </source>
</evidence>
<evidence type="ECO:0000259" key="14">
    <source>
        <dbReference type="SMART" id="SM00962"/>
    </source>
</evidence>
<evidence type="ECO:0000313" key="16">
    <source>
        <dbReference type="Proteomes" id="UP000244519"/>
    </source>
</evidence>
<dbReference type="GO" id="GO:0005525">
    <property type="term" value="F:GTP binding"/>
    <property type="evidence" value="ECO:0007669"/>
    <property type="project" value="UniProtKB-KW"/>
</dbReference>
<dbReference type="InterPro" id="IPR036891">
    <property type="entry name" value="Signal_recog_part_SRP54_M_sf"/>
</dbReference>
<dbReference type="InterPro" id="IPR013822">
    <property type="entry name" value="Signal_recog_particl_SRP54_hlx"/>
</dbReference>
<dbReference type="GO" id="GO:0006614">
    <property type="term" value="P:SRP-dependent cotranslational protein targeting to membrane"/>
    <property type="evidence" value="ECO:0007669"/>
    <property type="project" value="InterPro"/>
</dbReference>
<evidence type="ECO:0000256" key="3">
    <source>
        <dbReference type="ARBA" id="ARBA00005450"/>
    </source>
</evidence>
<feature type="domain" description="AAA+ ATPase" evidence="13">
    <location>
        <begin position="112"/>
        <end position="265"/>
    </location>
</feature>
<dbReference type="InterPro" id="IPR022941">
    <property type="entry name" value="SRP54"/>
</dbReference>